<protein>
    <submittedName>
        <fullName evidence="3">Ovule protein</fullName>
    </submittedName>
</protein>
<evidence type="ECO:0000313" key="1">
    <source>
        <dbReference type="EMBL" id="VDO15558.1"/>
    </source>
</evidence>
<evidence type="ECO:0000313" key="2">
    <source>
        <dbReference type="Proteomes" id="UP000278807"/>
    </source>
</evidence>
<reference evidence="3" key="1">
    <citation type="submission" date="2017-02" db="UniProtKB">
        <authorList>
            <consortium name="WormBaseParasite"/>
        </authorList>
    </citation>
    <scope>IDENTIFICATION</scope>
</reference>
<keyword evidence="2" id="KW-1185">Reference proteome</keyword>
<dbReference type="Proteomes" id="UP000278807">
    <property type="component" value="Unassembled WGS sequence"/>
</dbReference>
<gene>
    <name evidence="1" type="ORF">HNAJ_LOCUS13319</name>
</gene>
<accession>A0A0R3TZP6</accession>
<name>A0A0R3TZP6_RODNA</name>
<dbReference type="AlphaFoldDB" id="A0A0R3TZP6"/>
<sequence>MERLPFALSVEDKFIEVRSSGFPSGLPSTTSVPNDFVQSMEVMVHQQSLLMCKEVKHNNGLLDSTKHGTENFAQRRLR</sequence>
<evidence type="ECO:0000313" key="3">
    <source>
        <dbReference type="WBParaSite" id="HNAJ_0001334501-mRNA-1"/>
    </source>
</evidence>
<reference evidence="1 2" key="2">
    <citation type="submission" date="2018-11" db="EMBL/GenBank/DDBJ databases">
        <authorList>
            <consortium name="Pathogen Informatics"/>
        </authorList>
    </citation>
    <scope>NUCLEOTIDE SEQUENCE [LARGE SCALE GENOMIC DNA]</scope>
</reference>
<dbReference type="EMBL" id="UZAE01015272">
    <property type="protein sequence ID" value="VDO15558.1"/>
    <property type="molecule type" value="Genomic_DNA"/>
</dbReference>
<dbReference type="WBParaSite" id="HNAJ_0001334501-mRNA-1">
    <property type="protein sequence ID" value="HNAJ_0001334501-mRNA-1"/>
    <property type="gene ID" value="HNAJ_0001334501"/>
</dbReference>
<organism evidence="3">
    <name type="scientific">Rodentolepis nana</name>
    <name type="common">Dwarf tapeworm</name>
    <name type="synonym">Hymenolepis nana</name>
    <dbReference type="NCBI Taxonomy" id="102285"/>
    <lineage>
        <taxon>Eukaryota</taxon>
        <taxon>Metazoa</taxon>
        <taxon>Spiralia</taxon>
        <taxon>Lophotrochozoa</taxon>
        <taxon>Platyhelminthes</taxon>
        <taxon>Cestoda</taxon>
        <taxon>Eucestoda</taxon>
        <taxon>Cyclophyllidea</taxon>
        <taxon>Hymenolepididae</taxon>
        <taxon>Rodentolepis</taxon>
    </lineage>
</organism>
<proteinExistence type="predicted"/>